<gene>
    <name evidence="3" type="ORF">HK100_000365</name>
</gene>
<dbReference type="Proteomes" id="UP001211907">
    <property type="component" value="Unassembled WGS sequence"/>
</dbReference>
<organism evidence="3 4">
    <name type="scientific">Physocladia obscura</name>
    <dbReference type="NCBI Taxonomy" id="109957"/>
    <lineage>
        <taxon>Eukaryota</taxon>
        <taxon>Fungi</taxon>
        <taxon>Fungi incertae sedis</taxon>
        <taxon>Chytridiomycota</taxon>
        <taxon>Chytridiomycota incertae sedis</taxon>
        <taxon>Chytridiomycetes</taxon>
        <taxon>Chytridiales</taxon>
        <taxon>Chytriomycetaceae</taxon>
        <taxon>Physocladia</taxon>
    </lineage>
</organism>
<dbReference type="InterPro" id="IPR029188">
    <property type="entry name" value="Rrp14_N"/>
</dbReference>
<feature type="region of interest" description="Disordered" evidence="1">
    <location>
        <begin position="127"/>
        <end position="153"/>
    </location>
</feature>
<evidence type="ECO:0000256" key="1">
    <source>
        <dbReference type="SAM" id="MobiDB-lite"/>
    </source>
</evidence>
<protein>
    <recommendedName>
        <fullName evidence="2">Ribosomal RNA-processing protein 14 N-terminal domain-containing protein</fullName>
    </recommendedName>
</protein>
<proteinExistence type="predicted"/>
<accession>A0AAD5T116</accession>
<reference evidence="3" key="1">
    <citation type="submission" date="2020-05" db="EMBL/GenBank/DDBJ databases">
        <title>Phylogenomic resolution of chytrid fungi.</title>
        <authorList>
            <person name="Stajich J.E."/>
            <person name="Amses K."/>
            <person name="Simmons R."/>
            <person name="Seto K."/>
            <person name="Myers J."/>
            <person name="Bonds A."/>
            <person name="Quandt C.A."/>
            <person name="Barry K."/>
            <person name="Liu P."/>
            <person name="Grigoriev I."/>
            <person name="Longcore J.E."/>
            <person name="James T.Y."/>
        </authorList>
    </citation>
    <scope>NUCLEOTIDE SEQUENCE</scope>
    <source>
        <strain evidence="3">JEL0513</strain>
    </source>
</reference>
<feature type="compositionally biased region" description="Gly residues" evidence="1">
    <location>
        <begin position="250"/>
        <end position="262"/>
    </location>
</feature>
<evidence type="ECO:0000259" key="2">
    <source>
        <dbReference type="Pfam" id="PF15459"/>
    </source>
</evidence>
<feature type="region of interest" description="Disordered" evidence="1">
    <location>
        <begin position="245"/>
        <end position="264"/>
    </location>
</feature>
<dbReference type="AlphaFoldDB" id="A0AAD5T116"/>
<feature type="domain" description="Ribosomal RNA-processing protein 14 N-terminal" evidence="2">
    <location>
        <begin position="44"/>
        <end position="121"/>
    </location>
</feature>
<comment type="caution">
    <text evidence="3">The sequence shown here is derived from an EMBL/GenBank/DDBJ whole genome shotgun (WGS) entry which is preliminary data.</text>
</comment>
<keyword evidence="4" id="KW-1185">Reference proteome</keyword>
<evidence type="ECO:0000313" key="4">
    <source>
        <dbReference type="Proteomes" id="UP001211907"/>
    </source>
</evidence>
<sequence length="277" mass="29412">MPTAKTSQTATTTTATVPSLTTPAIAAIKTNSTIDDSDEQTLARLTKLQQSIDKLVDLIPAKHYFLASSGGYHSEFDGSVSFLKNSSLGGAFIGGKLASHNSKKQAAPKQAIKESSKKAKKILKIESAASNTTNDDDNEKHQSGDDLNQIVPAKSDTIGGAAQSIAELRDRVKEKIALARMKRGMEVEVSLVDLEKLSKKNGSAATAAATVNAAGKLTIPRSRQEILEKRLKKKKERKEILLKKKKGEHVPGGGITEKGGAGSKDVAAELRNEALGL</sequence>
<name>A0AAD5T116_9FUNG</name>
<evidence type="ECO:0000313" key="3">
    <source>
        <dbReference type="EMBL" id="KAJ3119329.1"/>
    </source>
</evidence>
<feature type="non-terminal residue" evidence="3">
    <location>
        <position position="1"/>
    </location>
</feature>
<dbReference type="Pfam" id="PF15459">
    <property type="entry name" value="RRP14"/>
    <property type="match status" value="1"/>
</dbReference>
<dbReference type="EMBL" id="JADGJH010001071">
    <property type="protein sequence ID" value="KAJ3119329.1"/>
    <property type="molecule type" value="Genomic_DNA"/>
</dbReference>